<protein>
    <submittedName>
        <fullName evidence="1">Variable lymphocyte receptor B cassette</fullName>
    </submittedName>
</protein>
<proteinExistence type="predicted"/>
<reference evidence="2" key="4">
    <citation type="submission" date="2025-05" db="UniProtKB">
        <authorList>
            <consortium name="Ensembl"/>
        </authorList>
    </citation>
    <scope>IDENTIFICATION</scope>
</reference>
<accession>A5HHB4</accession>
<dbReference type="AlphaFoldDB" id="A5HHB4"/>
<reference evidence="1" key="2">
    <citation type="submission" date="2007-03" db="EMBL/GenBank/DDBJ databases">
        <authorList>
            <person name="Mardis E.R."/>
        </authorList>
    </citation>
    <scope>NUCLEOTIDE SEQUENCE</scope>
</reference>
<sequence length="31" mass="3561">ACPSGCRCARPTTRLRRKRFYPMPAPMSRPP</sequence>
<reference evidence="1" key="1">
    <citation type="journal article" date="2007" name="Nat. Immunol.">
        <title>Evolution and diversification of lamprey antigen receptors: evidence for involvement of an AID-APOBEC family cytosine deaminase.</title>
        <authorList>
            <person name="Rogozin I.B."/>
            <person name="Iyer L.M."/>
            <person name="Liang L."/>
            <person name="Glazko G.V."/>
            <person name="Liston V.G."/>
            <person name="Pavlov Y.I."/>
            <person name="Aravind L."/>
            <person name="Pancer Z."/>
        </authorList>
    </citation>
    <scope>NUCLEOTIDE SEQUENCE</scope>
</reference>
<dbReference type="EMBL" id="EF529013">
    <property type="protein sequence ID" value="ABO85719.1"/>
    <property type="molecule type" value="Genomic_DNA"/>
</dbReference>
<feature type="non-terminal residue" evidence="1">
    <location>
        <position position="1"/>
    </location>
</feature>
<feature type="non-terminal residue" evidence="1">
    <location>
        <position position="31"/>
    </location>
</feature>
<organism evidence="1">
    <name type="scientific">Petromyzon marinus</name>
    <name type="common">Sea lamprey</name>
    <dbReference type="NCBI Taxonomy" id="7757"/>
    <lineage>
        <taxon>Eukaryota</taxon>
        <taxon>Metazoa</taxon>
        <taxon>Chordata</taxon>
        <taxon>Craniata</taxon>
        <taxon>Vertebrata</taxon>
        <taxon>Cyclostomata</taxon>
        <taxon>Hyperoartia</taxon>
        <taxon>Petromyzontiformes</taxon>
        <taxon>Petromyzontidae</taxon>
        <taxon>Petromyzon</taxon>
    </lineage>
</organism>
<name>A5HHB4_PETMA</name>
<dbReference type="Ensembl" id="ENSPMAT00000011422.1">
    <property type="protein sequence ID" value="ENSPMAP00000011376.1"/>
    <property type="gene ID" value="ENSPMAG00000010395.1"/>
</dbReference>
<evidence type="ECO:0000313" key="2">
    <source>
        <dbReference type="Ensembl" id="ENSPMAP00000011376.1"/>
    </source>
</evidence>
<dbReference type="HOGENOM" id="CLU_3401255_0_0_1"/>
<reference evidence="1" key="3">
    <citation type="submission" date="2007-03" db="EMBL/GenBank/DDBJ databases">
        <authorList>
            <person name="Rogozin I.B."/>
            <person name="Iyer L.M."/>
            <person name="Liang L."/>
            <person name="Glazko G.V."/>
            <person name="Liston V.G."/>
            <person name="Pavlov Y.I."/>
            <person name="Pancer Z."/>
        </authorList>
    </citation>
    <scope>NUCLEOTIDE SEQUENCE</scope>
</reference>
<keyword evidence="1" id="KW-0675">Receptor</keyword>
<evidence type="ECO:0000313" key="1">
    <source>
        <dbReference type="EMBL" id="ABO85719.1"/>
    </source>
</evidence>